<dbReference type="EMBL" id="VSRR010000196">
    <property type="protein sequence ID" value="MPC12073.1"/>
    <property type="molecule type" value="Genomic_DNA"/>
</dbReference>
<gene>
    <name evidence="1" type="ORF">E2C01_004751</name>
</gene>
<evidence type="ECO:0000313" key="1">
    <source>
        <dbReference type="EMBL" id="MPC12073.1"/>
    </source>
</evidence>
<comment type="caution">
    <text evidence="1">The sequence shown here is derived from an EMBL/GenBank/DDBJ whole genome shotgun (WGS) entry which is preliminary data.</text>
</comment>
<evidence type="ECO:0000313" key="2">
    <source>
        <dbReference type="Proteomes" id="UP000324222"/>
    </source>
</evidence>
<sequence length="36" mass="4148">MSVGSGRRPCIGLNPIMCRLETMPFVKWFKITYMSP</sequence>
<organism evidence="1 2">
    <name type="scientific">Portunus trituberculatus</name>
    <name type="common">Swimming crab</name>
    <name type="synonym">Neptunus trituberculatus</name>
    <dbReference type="NCBI Taxonomy" id="210409"/>
    <lineage>
        <taxon>Eukaryota</taxon>
        <taxon>Metazoa</taxon>
        <taxon>Ecdysozoa</taxon>
        <taxon>Arthropoda</taxon>
        <taxon>Crustacea</taxon>
        <taxon>Multicrustacea</taxon>
        <taxon>Malacostraca</taxon>
        <taxon>Eumalacostraca</taxon>
        <taxon>Eucarida</taxon>
        <taxon>Decapoda</taxon>
        <taxon>Pleocyemata</taxon>
        <taxon>Brachyura</taxon>
        <taxon>Eubrachyura</taxon>
        <taxon>Portunoidea</taxon>
        <taxon>Portunidae</taxon>
        <taxon>Portuninae</taxon>
        <taxon>Portunus</taxon>
    </lineage>
</organism>
<reference evidence="1 2" key="1">
    <citation type="submission" date="2019-05" db="EMBL/GenBank/DDBJ databases">
        <title>Another draft genome of Portunus trituberculatus and its Hox gene families provides insights of decapod evolution.</title>
        <authorList>
            <person name="Jeong J.-H."/>
            <person name="Song I."/>
            <person name="Kim S."/>
            <person name="Choi T."/>
            <person name="Kim D."/>
            <person name="Ryu S."/>
            <person name="Kim W."/>
        </authorList>
    </citation>
    <scope>NUCLEOTIDE SEQUENCE [LARGE SCALE GENOMIC DNA]</scope>
    <source>
        <tissue evidence="1">Muscle</tissue>
    </source>
</reference>
<dbReference type="AlphaFoldDB" id="A0A5B7CX93"/>
<keyword evidence="2" id="KW-1185">Reference proteome</keyword>
<proteinExistence type="predicted"/>
<name>A0A5B7CX93_PORTR</name>
<protein>
    <submittedName>
        <fullName evidence="1">Uncharacterized protein</fullName>
    </submittedName>
</protein>
<dbReference type="Proteomes" id="UP000324222">
    <property type="component" value="Unassembled WGS sequence"/>
</dbReference>
<accession>A0A5B7CX93</accession>